<gene>
    <name evidence="2" type="ORF">HC248_02558</name>
</gene>
<accession>A0A6H2HBU7</accession>
<keyword evidence="3" id="KW-1185">Reference proteome</keyword>
<feature type="transmembrane region" description="Helical" evidence="1">
    <location>
        <begin position="28"/>
        <end position="49"/>
    </location>
</feature>
<dbReference type="InterPro" id="IPR012667">
    <property type="entry name" value="CbtB_put"/>
</dbReference>
<dbReference type="RefSeq" id="WP_168922783.1">
    <property type="nucleotide sequence ID" value="NZ_CP051461.1"/>
</dbReference>
<keyword evidence="1" id="KW-1133">Transmembrane helix</keyword>
<dbReference type="AlphaFoldDB" id="A0A6H2HBU7"/>
<keyword evidence="1" id="KW-0472">Membrane</keyword>
<evidence type="ECO:0000256" key="1">
    <source>
        <dbReference type="SAM" id="Phobius"/>
    </source>
</evidence>
<evidence type="ECO:0000313" key="2">
    <source>
        <dbReference type="EMBL" id="QJC57237.1"/>
    </source>
</evidence>
<dbReference type="EMBL" id="CP051461">
    <property type="protein sequence ID" value="QJC57237.1"/>
    <property type="molecule type" value="Genomic_DNA"/>
</dbReference>
<dbReference type="KEGG" id="pvac:HC248_02558"/>
<reference evidence="2 3" key="1">
    <citation type="submission" date="2020-04" db="EMBL/GenBank/DDBJ databases">
        <title>Complete genome of a Psychrophilic, Marine, Gas Vacuolate Bacterium Polaromonas vacuolata KCTC 22033T.</title>
        <authorList>
            <person name="Hwang K."/>
            <person name="Kim K.M."/>
        </authorList>
    </citation>
    <scope>NUCLEOTIDE SEQUENCE [LARGE SCALE GENOMIC DNA]</scope>
    <source>
        <strain evidence="2 3">KCTC 22033</strain>
    </source>
</reference>
<keyword evidence="1" id="KW-0812">Transmembrane</keyword>
<organism evidence="2 3">
    <name type="scientific">Polaromonas vacuolata</name>
    <dbReference type="NCBI Taxonomy" id="37448"/>
    <lineage>
        <taxon>Bacteria</taxon>
        <taxon>Pseudomonadati</taxon>
        <taxon>Pseudomonadota</taxon>
        <taxon>Betaproteobacteria</taxon>
        <taxon>Burkholderiales</taxon>
        <taxon>Comamonadaceae</taxon>
        <taxon>Polaromonas</taxon>
    </lineage>
</organism>
<protein>
    <recommendedName>
        <fullName evidence="4">Cobalt transporter subunit CbtB</fullName>
    </recommendedName>
</protein>
<name>A0A6H2HBU7_9BURK</name>
<dbReference type="Proteomes" id="UP000502041">
    <property type="component" value="Chromosome"/>
</dbReference>
<sequence>MNTPTTVISANPTSLNTASGARSAAHSLLLQLAAGAALGLVLFYGVAFAESPLLHNAAHDVRHITVQPCH</sequence>
<proteinExistence type="predicted"/>
<evidence type="ECO:0008006" key="4">
    <source>
        <dbReference type="Google" id="ProtNLM"/>
    </source>
</evidence>
<evidence type="ECO:0000313" key="3">
    <source>
        <dbReference type="Proteomes" id="UP000502041"/>
    </source>
</evidence>
<dbReference type="Pfam" id="PF09489">
    <property type="entry name" value="CbtB"/>
    <property type="match status" value="1"/>
</dbReference>